<keyword evidence="8" id="KW-0812">Transmembrane</keyword>
<dbReference type="FunFam" id="1.20.5.170:FF:000020">
    <property type="entry name" value="BZIP transcription factor"/>
    <property type="match status" value="1"/>
</dbReference>
<dbReference type="InterPro" id="IPR025558">
    <property type="entry name" value="DUF4283"/>
</dbReference>
<protein>
    <recommendedName>
        <fullName evidence="9">BZIP domain-containing protein</fullName>
    </recommendedName>
</protein>
<dbReference type="GO" id="GO:0005634">
    <property type="term" value="C:nucleus"/>
    <property type="evidence" value="ECO:0007669"/>
    <property type="project" value="UniProtKB-SubCell"/>
</dbReference>
<keyword evidence="8" id="KW-0472">Membrane</keyword>
<dbReference type="GO" id="GO:0003700">
    <property type="term" value="F:DNA-binding transcription factor activity"/>
    <property type="evidence" value="ECO:0007669"/>
    <property type="project" value="InterPro"/>
</dbReference>
<dbReference type="Pfam" id="PF14111">
    <property type="entry name" value="DUF4283"/>
    <property type="match status" value="1"/>
</dbReference>
<comment type="subcellular location">
    <subcellularLocation>
        <location evidence="1">Nucleus</location>
    </subcellularLocation>
</comment>
<dbReference type="PANTHER" id="PTHR46324">
    <property type="entry name" value="BASIC LEUCINE ZIPPER 43-RELATED"/>
    <property type="match status" value="1"/>
</dbReference>
<name>A0A7J6EHM0_CANSA</name>
<dbReference type="InterPro" id="IPR046347">
    <property type="entry name" value="bZIP_sf"/>
</dbReference>
<dbReference type="CDD" id="cd14702">
    <property type="entry name" value="bZIP_plant_GBF1"/>
    <property type="match status" value="1"/>
</dbReference>
<evidence type="ECO:0000313" key="10">
    <source>
        <dbReference type="EMBL" id="KAF4357816.1"/>
    </source>
</evidence>
<dbReference type="InterPro" id="IPR004827">
    <property type="entry name" value="bZIP"/>
</dbReference>
<feature type="transmembrane region" description="Helical" evidence="8">
    <location>
        <begin position="12"/>
        <end position="37"/>
    </location>
</feature>
<dbReference type="Pfam" id="PF00170">
    <property type="entry name" value="bZIP_1"/>
    <property type="match status" value="1"/>
</dbReference>
<sequence length="714" mass="78612">MGRVQSTISGDIILVSVSVFCDYLGGIAVLWGCIAICCDLLGYGTIIVAVFSGFYLQVFLGFSAILVVHKAGCLRFSMDLELVNRLSEVLVLDEGDGRVLSLNKDGIEEGKKKMELCLVGKVIGPRPANKEGIKKAMNGVWKIHHRFQVEELSSKNVFRFFFGCREDRQRVYGGGPWKIEKQLICFVKPMGLGEISKMNFDFTSFWISINNVPLACMTELFAREWGERIAKLEDIKIVNGTMKVRVRINITEPLKRGLRVAIDDQELAIKANLDENAPVTDGVQSEVIGFEMGRQNVDLMVSEEVPLPSSAPQVCIPAVGSVVPDSDIGKGRSGKVSSSEVNVGSTNGEVDMHGAGDPKLSHVIVANAKFKVTPKVGGGGKQKMEMGVNSATLEALEEFHRVGVSAGGRVLGDPVAAADGLGAGGGGGGWPRGGGGGGGGVRRGLYYLPVSPDDHHHQNPISLPIQPNFNNVNIISPNCTSNNVMDPIFHLNSQFLNANLPNYPPPQTTSSATTLSNNSTTSDEAEEMNYHNNNSEQLRIVIDERRQRRMISNRESARRSRMRKQKHLDELWSQVVRLRTENHNLIDKLNNMSESHDRVLQENSRLKEEASDLRQMLTALQIGSPNNYNDAVLRATSIHDQDDDDDNGGDHDYDHHNLDHEGMVNRNNNNNDLNRNHNHRHHHNNNEIKLPCNAAHLRAEISSTNIATSVDLLH</sequence>
<feature type="coiled-coil region" evidence="6">
    <location>
        <begin position="575"/>
        <end position="616"/>
    </location>
</feature>
<feature type="compositionally biased region" description="Basic and acidic residues" evidence="7">
    <location>
        <begin position="648"/>
        <end position="663"/>
    </location>
</feature>
<evidence type="ECO:0000256" key="7">
    <source>
        <dbReference type="SAM" id="MobiDB-lite"/>
    </source>
</evidence>
<comment type="caution">
    <text evidence="10">The sequence shown here is derived from an EMBL/GenBank/DDBJ whole genome shotgun (WGS) entry which is preliminary data.</text>
</comment>
<keyword evidence="8" id="KW-1133">Transmembrane helix</keyword>
<organism evidence="10 11">
    <name type="scientific">Cannabis sativa</name>
    <name type="common">Hemp</name>
    <name type="synonym">Marijuana</name>
    <dbReference type="NCBI Taxonomy" id="3483"/>
    <lineage>
        <taxon>Eukaryota</taxon>
        <taxon>Viridiplantae</taxon>
        <taxon>Streptophyta</taxon>
        <taxon>Embryophyta</taxon>
        <taxon>Tracheophyta</taxon>
        <taxon>Spermatophyta</taxon>
        <taxon>Magnoliopsida</taxon>
        <taxon>eudicotyledons</taxon>
        <taxon>Gunneridae</taxon>
        <taxon>Pentapetalae</taxon>
        <taxon>rosids</taxon>
        <taxon>fabids</taxon>
        <taxon>Rosales</taxon>
        <taxon>Cannabaceae</taxon>
        <taxon>Cannabis</taxon>
    </lineage>
</organism>
<feature type="region of interest" description="Disordered" evidence="7">
    <location>
        <begin position="639"/>
        <end position="685"/>
    </location>
</feature>
<evidence type="ECO:0000256" key="8">
    <source>
        <dbReference type="SAM" id="Phobius"/>
    </source>
</evidence>
<dbReference type="SMART" id="SM00338">
    <property type="entry name" value="BRLZ"/>
    <property type="match status" value="1"/>
</dbReference>
<dbReference type="Proteomes" id="UP000525078">
    <property type="component" value="Unassembled WGS sequence"/>
</dbReference>
<feature type="transmembrane region" description="Helical" evidence="8">
    <location>
        <begin position="43"/>
        <end position="68"/>
    </location>
</feature>
<keyword evidence="5" id="KW-0539">Nucleus</keyword>
<proteinExistence type="predicted"/>
<dbReference type="InterPro" id="IPR044521">
    <property type="entry name" value="AtbZIP8/43"/>
</dbReference>
<feature type="region of interest" description="Disordered" evidence="7">
    <location>
        <begin position="327"/>
        <end position="354"/>
    </location>
</feature>
<dbReference type="Gene3D" id="1.20.5.170">
    <property type="match status" value="1"/>
</dbReference>
<evidence type="ECO:0000256" key="4">
    <source>
        <dbReference type="ARBA" id="ARBA00023163"/>
    </source>
</evidence>
<evidence type="ECO:0000256" key="5">
    <source>
        <dbReference type="ARBA" id="ARBA00023242"/>
    </source>
</evidence>
<evidence type="ECO:0000256" key="6">
    <source>
        <dbReference type="SAM" id="Coils"/>
    </source>
</evidence>
<dbReference type="PANTHER" id="PTHR46324:SF26">
    <property type="entry name" value="OS02G0728001 PROTEIN"/>
    <property type="match status" value="1"/>
</dbReference>
<dbReference type="InterPro" id="IPR045314">
    <property type="entry name" value="bZIP_plant_GBF1"/>
</dbReference>
<feature type="domain" description="BZIP" evidence="9">
    <location>
        <begin position="543"/>
        <end position="606"/>
    </location>
</feature>
<evidence type="ECO:0000256" key="2">
    <source>
        <dbReference type="ARBA" id="ARBA00023015"/>
    </source>
</evidence>
<reference evidence="10 11" key="1">
    <citation type="journal article" date="2020" name="bioRxiv">
        <title>Sequence and annotation of 42 cannabis genomes reveals extensive copy number variation in cannabinoid synthesis and pathogen resistance genes.</title>
        <authorList>
            <person name="Mckernan K.J."/>
            <person name="Helbert Y."/>
            <person name="Kane L.T."/>
            <person name="Ebling H."/>
            <person name="Zhang L."/>
            <person name="Liu B."/>
            <person name="Eaton Z."/>
            <person name="Mclaughlin S."/>
            <person name="Kingan S."/>
            <person name="Baybayan P."/>
            <person name="Concepcion G."/>
            <person name="Jordan M."/>
            <person name="Riva A."/>
            <person name="Barbazuk W."/>
            <person name="Harkins T."/>
        </authorList>
    </citation>
    <scope>NUCLEOTIDE SEQUENCE [LARGE SCALE GENOMIC DNA]</scope>
    <source>
        <strain evidence="11">cv. Jamaican Lion 4</strain>
        <tissue evidence="10">Leaf</tissue>
    </source>
</reference>
<dbReference type="EMBL" id="JAATIP010000232">
    <property type="protein sequence ID" value="KAF4357816.1"/>
    <property type="molecule type" value="Genomic_DNA"/>
</dbReference>
<feature type="compositionally biased region" description="Polar residues" evidence="7">
    <location>
        <begin position="335"/>
        <end position="348"/>
    </location>
</feature>
<evidence type="ECO:0000313" key="11">
    <source>
        <dbReference type="Proteomes" id="UP000525078"/>
    </source>
</evidence>
<evidence type="ECO:0000256" key="3">
    <source>
        <dbReference type="ARBA" id="ARBA00023125"/>
    </source>
</evidence>
<keyword evidence="2" id="KW-0805">Transcription regulation</keyword>
<evidence type="ECO:0000259" key="9">
    <source>
        <dbReference type="PROSITE" id="PS50217"/>
    </source>
</evidence>
<dbReference type="AlphaFoldDB" id="A0A7J6EHM0"/>
<keyword evidence="3" id="KW-0238">DNA-binding</keyword>
<keyword evidence="4" id="KW-0804">Transcription</keyword>
<accession>A0A7J6EHM0</accession>
<dbReference type="SUPFAM" id="SSF57959">
    <property type="entry name" value="Leucine zipper domain"/>
    <property type="match status" value="1"/>
</dbReference>
<dbReference type="PROSITE" id="PS00036">
    <property type="entry name" value="BZIP_BASIC"/>
    <property type="match status" value="1"/>
</dbReference>
<dbReference type="GO" id="GO:0003677">
    <property type="term" value="F:DNA binding"/>
    <property type="evidence" value="ECO:0007669"/>
    <property type="project" value="UniProtKB-KW"/>
</dbReference>
<evidence type="ECO:0000256" key="1">
    <source>
        <dbReference type="ARBA" id="ARBA00004123"/>
    </source>
</evidence>
<dbReference type="PROSITE" id="PS50217">
    <property type="entry name" value="BZIP"/>
    <property type="match status" value="1"/>
</dbReference>
<gene>
    <name evidence="10" type="ORF">F8388_024427</name>
</gene>
<keyword evidence="6" id="KW-0175">Coiled coil</keyword>
<dbReference type="GO" id="GO:0046983">
    <property type="term" value="F:protein dimerization activity"/>
    <property type="evidence" value="ECO:0007669"/>
    <property type="project" value="UniProtKB-ARBA"/>
</dbReference>